<keyword evidence="3" id="KW-1185">Reference proteome</keyword>
<dbReference type="InterPro" id="IPR045794">
    <property type="entry name" value="Trypco1"/>
</dbReference>
<dbReference type="AlphaFoldDB" id="A0A8J3I423"/>
<dbReference type="Pfam" id="PF19493">
    <property type="entry name" value="Trypco1"/>
    <property type="match status" value="1"/>
</dbReference>
<dbReference type="EMBL" id="BNJF01000004">
    <property type="protein sequence ID" value="GHO48959.1"/>
    <property type="molecule type" value="Genomic_DNA"/>
</dbReference>
<proteinExistence type="predicted"/>
<evidence type="ECO:0000313" key="2">
    <source>
        <dbReference type="EMBL" id="GHO48959.1"/>
    </source>
</evidence>
<sequence length="96" mass="10358">MVEVEIGGNEVQQIAGGLAEKVDGTMNKIKPILLKTCQPIVSAVKDLSRDTDLEQVEIEVGLSFDVEGNIYVTKAKFGANVVIKMTLKQTQHTGVS</sequence>
<dbReference type="NCBIfam" id="NF041216">
    <property type="entry name" value="CU044_2847_fam"/>
    <property type="match status" value="1"/>
</dbReference>
<reference evidence="2" key="1">
    <citation type="submission" date="2020-10" db="EMBL/GenBank/DDBJ databases">
        <title>Taxonomic study of unclassified bacteria belonging to the class Ktedonobacteria.</title>
        <authorList>
            <person name="Yabe S."/>
            <person name="Wang C.M."/>
            <person name="Zheng Y."/>
            <person name="Sakai Y."/>
            <person name="Cavaletti L."/>
            <person name="Monciardini P."/>
            <person name="Donadio S."/>
        </authorList>
    </citation>
    <scope>NUCLEOTIDE SEQUENCE</scope>
    <source>
        <strain evidence="2">SOSP1-1</strain>
    </source>
</reference>
<evidence type="ECO:0000313" key="3">
    <source>
        <dbReference type="Proteomes" id="UP000612362"/>
    </source>
</evidence>
<organism evidence="2 3">
    <name type="scientific">Ktedonospora formicarum</name>
    <dbReference type="NCBI Taxonomy" id="2778364"/>
    <lineage>
        <taxon>Bacteria</taxon>
        <taxon>Bacillati</taxon>
        <taxon>Chloroflexota</taxon>
        <taxon>Ktedonobacteria</taxon>
        <taxon>Ktedonobacterales</taxon>
        <taxon>Ktedonobacteraceae</taxon>
        <taxon>Ktedonospora</taxon>
    </lineage>
</organism>
<protein>
    <recommendedName>
        <fullName evidence="1">Trypsin-co-occurring domain-containing protein</fullName>
    </recommendedName>
</protein>
<accession>A0A8J3I423</accession>
<feature type="domain" description="Trypsin-co-occurring" evidence="1">
    <location>
        <begin position="19"/>
        <end position="88"/>
    </location>
</feature>
<name>A0A8J3I423_9CHLR</name>
<evidence type="ECO:0000259" key="1">
    <source>
        <dbReference type="Pfam" id="PF19493"/>
    </source>
</evidence>
<gene>
    <name evidence="2" type="ORF">KSX_71220</name>
</gene>
<dbReference type="Proteomes" id="UP000612362">
    <property type="component" value="Unassembled WGS sequence"/>
</dbReference>
<comment type="caution">
    <text evidence="2">The sequence shown here is derived from an EMBL/GenBank/DDBJ whole genome shotgun (WGS) entry which is preliminary data.</text>
</comment>
<dbReference type="RefSeq" id="WP_220198093.1">
    <property type="nucleotide sequence ID" value="NZ_BNJF01000004.1"/>
</dbReference>